<evidence type="ECO:0000313" key="1">
    <source>
        <dbReference type="EMBL" id="CAB4147272.1"/>
    </source>
</evidence>
<accession>A0A6J5MLW6</accession>
<organism evidence="1">
    <name type="scientific">uncultured Caudovirales phage</name>
    <dbReference type="NCBI Taxonomy" id="2100421"/>
    <lineage>
        <taxon>Viruses</taxon>
        <taxon>Duplodnaviria</taxon>
        <taxon>Heunggongvirae</taxon>
        <taxon>Uroviricota</taxon>
        <taxon>Caudoviricetes</taxon>
        <taxon>Peduoviridae</taxon>
        <taxon>Maltschvirus</taxon>
        <taxon>Maltschvirus maltsch</taxon>
    </lineage>
</organism>
<dbReference type="EMBL" id="LR796475">
    <property type="protein sequence ID" value="CAB4147272.1"/>
    <property type="molecule type" value="Genomic_DNA"/>
</dbReference>
<sequence>MSDTMHSAAEGLWETQNAQAGEMAMQQARAEAILAAFAAGVNAAAQRDQLDSVLLICAEVERHANAIDPRDPTAVDVLVELNLDLVSGLRILTKVVRENLKAPAANDYPVELPEWPASLMDTEVPA</sequence>
<protein>
    <submittedName>
        <fullName evidence="1">Uncharacterized protein</fullName>
    </submittedName>
</protein>
<proteinExistence type="predicted"/>
<gene>
    <name evidence="1" type="ORF">UFOVP505_22</name>
</gene>
<reference evidence="1" key="1">
    <citation type="submission" date="2020-04" db="EMBL/GenBank/DDBJ databases">
        <authorList>
            <person name="Chiriac C."/>
            <person name="Salcher M."/>
            <person name="Ghai R."/>
            <person name="Kavagutti S V."/>
        </authorList>
    </citation>
    <scope>NUCLEOTIDE SEQUENCE</scope>
</reference>
<name>A0A6J5MLW6_9CAUD</name>